<protein>
    <submittedName>
        <fullName evidence="1">Sel1 repeat family protein</fullName>
    </submittedName>
</protein>
<accession>A0A9D2AFX2</accession>
<evidence type="ECO:0000313" key="1">
    <source>
        <dbReference type="EMBL" id="HIX08304.1"/>
    </source>
</evidence>
<dbReference type="EMBL" id="DXFX01000098">
    <property type="protein sequence ID" value="HIX08304.1"/>
    <property type="molecule type" value="Genomic_DNA"/>
</dbReference>
<dbReference type="AlphaFoldDB" id="A0A9D2AFX2"/>
<dbReference type="Gene3D" id="1.25.40.10">
    <property type="entry name" value="Tetratricopeptide repeat domain"/>
    <property type="match status" value="2"/>
</dbReference>
<sequence length="180" mass="20432">MKAEELFDLGLRHYTKKEYPRALALFEEAAEHGHVPAMLWSGVCYDFALGAPQDYKKAFDLYTRAAEAGNAEAQWRLGYFYLYAQGTSYDPASAYLWFERSAKQKDQMGKQLFAQAQEEAEWRYRELLAQLPNRDPAALYAAGLCCKYGIGTKKDAEKAKLYLSRAAEAGYAPAERALRE</sequence>
<reference evidence="1" key="1">
    <citation type="journal article" date="2021" name="PeerJ">
        <title>Extensive microbial diversity within the chicken gut microbiome revealed by metagenomics and culture.</title>
        <authorList>
            <person name="Gilroy R."/>
            <person name="Ravi A."/>
            <person name="Getino M."/>
            <person name="Pursley I."/>
            <person name="Horton D.L."/>
            <person name="Alikhan N.F."/>
            <person name="Baker D."/>
            <person name="Gharbi K."/>
            <person name="Hall N."/>
            <person name="Watson M."/>
            <person name="Adriaenssens E.M."/>
            <person name="Foster-Nyarko E."/>
            <person name="Jarju S."/>
            <person name="Secka A."/>
            <person name="Antonio M."/>
            <person name="Oren A."/>
            <person name="Chaudhuri R.R."/>
            <person name="La Ragione R."/>
            <person name="Hildebrand F."/>
            <person name="Pallen M.J."/>
        </authorList>
    </citation>
    <scope>NUCLEOTIDE SEQUENCE</scope>
    <source>
        <strain evidence="1">811</strain>
    </source>
</reference>
<organism evidence="1 2">
    <name type="scientific">Candidatus Borkfalkia faecipullorum</name>
    <dbReference type="NCBI Taxonomy" id="2838510"/>
    <lineage>
        <taxon>Bacteria</taxon>
        <taxon>Bacillati</taxon>
        <taxon>Bacillota</taxon>
        <taxon>Clostridia</taxon>
        <taxon>Christensenellales</taxon>
        <taxon>Christensenellaceae</taxon>
        <taxon>Candidatus Borkfalkia</taxon>
    </lineage>
</organism>
<dbReference type="SMART" id="SM00671">
    <property type="entry name" value="SEL1"/>
    <property type="match status" value="4"/>
</dbReference>
<evidence type="ECO:0000313" key="2">
    <source>
        <dbReference type="Proteomes" id="UP000824204"/>
    </source>
</evidence>
<reference evidence="1" key="2">
    <citation type="submission" date="2021-04" db="EMBL/GenBank/DDBJ databases">
        <authorList>
            <person name="Gilroy R."/>
        </authorList>
    </citation>
    <scope>NUCLEOTIDE SEQUENCE</scope>
    <source>
        <strain evidence="1">811</strain>
    </source>
</reference>
<dbReference type="Proteomes" id="UP000824204">
    <property type="component" value="Unassembled WGS sequence"/>
</dbReference>
<dbReference type="PANTHER" id="PTHR43628">
    <property type="entry name" value="ACTIVATOR OF C KINASE PROTEIN 1-RELATED"/>
    <property type="match status" value="1"/>
</dbReference>
<dbReference type="SUPFAM" id="SSF81901">
    <property type="entry name" value="HCP-like"/>
    <property type="match status" value="1"/>
</dbReference>
<name>A0A9D2AFX2_9FIRM</name>
<gene>
    <name evidence="1" type="ORF">H9741_07535</name>
</gene>
<dbReference type="InterPro" id="IPR006597">
    <property type="entry name" value="Sel1-like"/>
</dbReference>
<comment type="caution">
    <text evidence="1">The sequence shown here is derived from an EMBL/GenBank/DDBJ whole genome shotgun (WGS) entry which is preliminary data.</text>
</comment>
<dbReference type="Pfam" id="PF08238">
    <property type="entry name" value="Sel1"/>
    <property type="match status" value="4"/>
</dbReference>
<proteinExistence type="predicted"/>
<dbReference type="InterPro" id="IPR052945">
    <property type="entry name" value="Mitotic_Regulator"/>
</dbReference>
<dbReference type="InterPro" id="IPR011990">
    <property type="entry name" value="TPR-like_helical_dom_sf"/>
</dbReference>
<dbReference type="PANTHER" id="PTHR43628:SF1">
    <property type="entry name" value="CHITIN SYNTHASE REGULATORY FACTOR 2-RELATED"/>
    <property type="match status" value="1"/>
</dbReference>